<dbReference type="Pfam" id="PF23915">
    <property type="entry name" value="SusG_C"/>
    <property type="match status" value="1"/>
</dbReference>
<dbReference type="PANTHER" id="PTHR10357">
    <property type="entry name" value="ALPHA-AMYLASE FAMILY MEMBER"/>
    <property type="match status" value="1"/>
</dbReference>
<dbReference type="Pfam" id="PF00128">
    <property type="entry name" value="Alpha-amylase"/>
    <property type="match status" value="1"/>
</dbReference>
<comment type="caution">
    <text evidence="6">The sequence shown here is derived from an EMBL/GenBank/DDBJ whole genome shotgun (WGS) entry which is preliminary data.</text>
</comment>
<dbReference type="GO" id="GO:0005993">
    <property type="term" value="P:trehalose catabolic process"/>
    <property type="evidence" value="ECO:0007669"/>
    <property type="project" value="InterPro"/>
</dbReference>
<dbReference type="SUPFAM" id="SSF51011">
    <property type="entry name" value="Glycosyl hydrolase domain"/>
    <property type="match status" value="1"/>
</dbReference>
<dbReference type="InterPro" id="IPR045857">
    <property type="entry name" value="O16G_dom_2"/>
</dbReference>
<keyword evidence="3" id="KW-0326">Glycosidase</keyword>
<dbReference type="Gene3D" id="3.90.400.10">
    <property type="entry name" value="Oligo-1,6-glucosidase, Domain 2"/>
    <property type="match status" value="1"/>
</dbReference>
<protein>
    <recommendedName>
        <fullName evidence="4">Alpha,alpha-phosphotrehalase</fullName>
        <ecNumber evidence="4">3.2.1.93</ecNumber>
    </recommendedName>
</protein>
<dbReference type="EMBL" id="ANJW01000159">
    <property type="protein sequence ID" value="EPC57758.1"/>
    <property type="molecule type" value="Genomic_DNA"/>
</dbReference>
<sequence length="559" mass="63075">MGFHNKVIYQLYPKSFYDSNGDGVGDLRGIIDKIDYLKSLHVDMIWFNPFFVSPQYDNGYDVADYRQIDPRFGTMADFDELAKKLKAAGIDIMLDMVLNHTSTEHAWFQKALAGDKHYQAYYYIRPPKPDGSLPTNWESKFGGPAWAPFGDTGNYYLHLYERRQADLNWHNPAVRQEAAAIINFWRAKGVHGFRFDVLNVIGKADKLVDAPPSVASKTLYTDTPIVQDYLKELAANSFGQDDNRVTVGEMSSTTIANSIAYTKPDNHELSMVFQFHHLKTDYKNGEKWSKVPYDFNALRDILHTWGQGLDQGGGWQALFWNNHDQPRAINRFGDVGQYRVKSAELLAAAIHLSRGTPYIYMGEEIGMTDPVYTSMADYVDVEAKNAYAALLGKGMSEKEAFGIILAKARDNSRTPMQWDASDHAGFTTGTPWLRPTNQAAINVQAELAHGEIFKFYQQLIALRKQYPVISDGSYTPFGTEIDRLYAYIRTYGTQQLLVLNNFSDKTMTVPLPEKFQTAKVLITNEATLTPTATMTLPPYVTIGLLSERRDLAGSLEEGT</sequence>
<dbReference type="NCBIfam" id="TIGR02403">
    <property type="entry name" value="trehalose_treC"/>
    <property type="match status" value="1"/>
</dbReference>
<accession>A0A829GKC0</accession>
<name>A0A829GKC0_LACPA</name>
<evidence type="ECO:0000256" key="1">
    <source>
        <dbReference type="ARBA" id="ARBA00008061"/>
    </source>
</evidence>
<dbReference type="Gene3D" id="2.60.40.1180">
    <property type="entry name" value="Golgi alpha-mannosidase II"/>
    <property type="match status" value="1"/>
</dbReference>
<dbReference type="GO" id="GO:0004556">
    <property type="term" value="F:alpha-amylase activity"/>
    <property type="evidence" value="ECO:0007669"/>
    <property type="project" value="TreeGrafter"/>
</dbReference>
<dbReference type="SMART" id="SM00642">
    <property type="entry name" value="Aamy"/>
    <property type="match status" value="1"/>
</dbReference>
<gene>
    <name evidence="6" type="ORF">Lpp123_02694</name>
</gene>
<dbReference type="AlphaFoldDB" id="A0A829GKC0"/>
<dbReference type="PANTHER" id="PTHR10357:SF217">
    <property type="entry name" value="TREHALOSE-6-PHOSPHATE HYDROLASE"/>
    <property type="match status" value="1"/>
</dbReference>
<dbReference type="CDD" id="cd11333">
    <property type="entry name" value="AmyAc_SI_OligoGlu_DGase"/>
    <property type="match status" value="1"/>
</dbReference>
<dbReference type="GO" id="GO:0008788">
    <property type="term" value="F:alpha,alpha-phosphotrehalase activity"/>
    <property type="evidence" value="ECO:0007669"/>
    <property type="project" value="UniProtKB-UniRule"/>
</dbReference>
<evidence type="ECO:0000256" key="2">
    <source>
        <dbReference type="ARBA" id="ARBA00022801"/>
    </source>
</evidence>
<organism evidence="6 7">
    <name type="scientific">Lacticaseibacillus paracasei subsp. paracasei Lpp123</name>
    <dbReference type="NCBI Taxonomy" id="1256201"/>
    <lineage>
        <taxon>Bacteria</taxon>
        <taxon>Bacillati</taxon>
        <taxon>Bacillota</taxon>
        <taxon>Bacilli</taxon>
        <taxon>Lactobacillales</taxon>
        <taxon>Lactobacillaceae</taxon>
        <taxon>Lacticaseibacillus</taxon>
    </lineage>
</organism>
<dbReference type="EC" id="3.2.1.93" evidence="4"/>
<evidence type="ECO:0000313" key="7">
    <source>
        <dbReference type="Proteomes" id="UP000014316"/>
    </source>
</evidence>
<dbReference type="NCBIfam" id="NF008183">
    <property type="entry name" value="PRK10933.1"/>
    <property type="match status" value="1"/>
</dbReference>
<proteinExistence type="inferred from homology"/>
<comment type="similarity">
    <text evidence="1">Belongs to the glycosyl hydrolase 13 family.</text>
</comment>
<keyword evidence="2" id="KW-0378">Hydrolase</keyword>
<dbReference type="FunFam" id="3.90.400.10:FF:000002">
    <property type="entry name" value="Sucrose isomerase"/>
    <property type="match status" value="1"/>
</dbReference>
<dbReference type="InterPro" id="IPR013780">
    <property type="entry name" value="Glyco_hydro_b"/>
</dbReference>
<dbReference type="InterPro" id="IPR006047">
    <property type="entry name" value="GH13_cat_dom"/>
</dbReference>
<dbReference type="Gene3D" id="3.20.20.80">
    <property type="entry name" value="Glycosidases"/>
    <property type="match status" value="1"/>
</dbReference>
<dbReference type="SUPFAM" id="SSF51445">
    <property type="entry name" value="(Trans)glycosidases"/>
    <property type="match status" value="1"/>
</dbReference>
<dbReference type="InterPro" id="IPR012769">
    <property type="entry name" value="Trehalose_TreC"/>
</dbReference>
<evidence type="ECO:0000259" key="5">
    <source>
        <dbReference type="SMART" id="SM00642"/>
    </source>
</evidence>
<dbReference type="InterPro" id="IPR017853">
    <property type="entry name" value="GH"/>
</dbReference>
<dbReference type="Proteomes" id="UP000014316">
    <property type="component" value="Unassembled WGS sequence"/>
</dbReference>
<evidence type="ECO:0000313" key="6">
    <source>
        <dbReference type="EMBL" id="EPC57758.1"/>
    </source>
</evidence>
<dbReference type="GO" id="GO:0005737">
    <property type="term" value="C:cytoplasm"/>
    <property type="evidence" value="ECO:0007669"/>
    <property type="project" value="UniProtKB-UniRule"/>
</dbReference>
<reference evidence="6 7" key="1">
    <citation type="journal article" date="2013" name="PLoS ONE">
        <title>Lactobacillus paracasei comparative genomics: towards species pan-genome definition and exploitation of diversity.</title>
        <authorList>
            <person name="Smokvina T."/>
            <person name="Wels M."/>
            <person name="Polka J."/>
            <person name="Chervaux C."/>
            <person name="Brisse S."/>
            <person name="Boekhorst J."/>
            <person name="van Hylckama Vlieg J.E."/>
            <person name="Siezen R.J."/>
        </authorList>
    </citation>
    <scope>NUCLEOTIDE SEQUENCE [LARGE SCALE GENOMIC DNA]</scope>
    <source>
        <strain evidence="6 7">Lpp123</strain>
    </source>
</reference>
<feature type="domain" description="Glycosyl hydrolase family 13 catalytic" evidence="5">
    <location>
        <begin position="10"/>
        <end position="413"/>
    </location>
</feature>
<dbReference type="FunFam" id="3.20.20.80:FF:000064">
    <property type="entry name" value="Oligo-1,6-glucosidase"/>
    <property type="match status" value="1"/>
</dbReference>
<evidence type="ECO:0000256" key="3">
    <source>
        <dbReference type="ARBA" id="ARBA00023295"/>
    </source>
</evidence>
<evidence type="ECO:0000256" key="4">
    <source>
        <dbReference type="NCBIfam" id="TIGR02403"/>
    </source>
</evidence>
<dbReference type="InterPro" id="IPR056300">
    <property type="entry name" value="SusG-like_C"/>
</dbReference>